<dbReference type="InterPro" id="IPR032710">
    <property type="entry name" value="NTF2-like_dom_sf"/>
</dbReference>
<feature type="chain" id="PRO_5046082354" evidence="1">
    <location>
        <begin position="23"/>
        <end position="180"/>
    </location>
</feature>
<name>A0ABV1XBS5_9ACTN</name>
<protein>
    <submittedName>
        <fullName evidence="3">Nuclear transport factor 2 family protein</fullName>
    </submittedName>
</protein>
<dbReference type="Pfam" id="PF12680">
    <property type="entry name" value="SnoaL_2"/>
    <property type="match status" value="1"/>
</dbReference>
<evidence type="ECO:0000313" key="3">
    <source>
        <dbReference type="EMBL" id="MER7186451.1"/>
    </source>
</evidence>
<keyword evidence="1" id="KW-0732">Signal</keyword>
<feature type="domain" description="SnoaL-like" evidence="2">
    <location>
        <begin position="56"/>
        <end position="155"/>
    </location>
</feature>
<organism evidence="3 4">
    <name type="scientific">Streptomyces hyaluromycini</name>
    <dbReference type="NCBI Taxonomy" id="1377993"/>
    <lineage>
        <taxon>Bacteria</taxon>
        <taxon>Bacillati</taxon>
        <taxon>Actinomycetota</taxon>
        <taxon>Actinomycetes</taxon>
        <taxon>Kitasatosporales</taxon>
        <taxon>Streptomycetaceae</taxon>
        <taxon>Streptomyces</taxon>
    </lineage>
</organism>
<comment type="caution">
    <text evidence="3">The sequence shown here is derived from an EMBL/GenBank/DDBJ whole genome shotgun (WGS) entry which is preliminary data.</text>
</comment>
<proteinExistence type="predicted"/>
<sequence>MTINRRSVTTVAALALFGTAGAVGPAVSSSAQPASAATMTAVGLSSHHRLPAVAVDWAAAWNGNDPQRFAALFVKDGSRYTDHAFGRTYTGRDGMAEWFNNTKYFVQNAKIEVTGAFAGRDQVSISWTFSGQLLNAPKPFSVPVATVLQLCGNKILANDDYYNMQEVLLQSGLPADTVFG</sequence>
<evidence type="ECO:0000313" key="4">
    <source>
        <dbReference type="Proteomes" id="UP001474181"/>
    </source>
</evidence>
<dbReference type="Proteomes" id="UP001474181">
    <property type="component" value="Unassembled WGS sequence"/>
</dbReference>
<gene>
    <name evidence="3" type="ORF">ABT404_44515</name>
</gene>
<dbReference type="RefSeq" id="WP_350790139.1">
    <property type="nucleotide sequence ID" value="NZ_JBEPEK010000595.1"/>
</dbReference>
<evidence type="ECO:0000259" key="2">
    <source>
        <dbReference type="Pfam" id="PF12680"/>
    </source>
</evidence>
<keyword evidence="4" id="KW-1185">Reference proteome</keyword>
<dbReference type="SUPFAM" id="SSF54427">
    <property type="entry name" value="NTF2-like"/>
    <property type="match status" value="1"/>
</dbReference>
<dbReference type="InterPro" id="IPR037401">
    <property type="entry name" value="SnoaL-like"/>
</dbReference>
<evidence type="ECO:0000256" key="1">
    <source>
        <dbReference type="SAM" id="SignalP"/>
    </source>
</evidence>
<feature type="signal peptide" evidence="1">
    <location>
        <begin position="1"/>
        <end position="22"/>
    </location>
</feature>
<reference evidence="3 4" key="1">
    <citation type="submission" date="2024-06" db="EMBL/GenBank/DDBJ databases">
        <title>The Natural Products Discovery Center: Release of the First 8490 Sequenced Strains for Exploring Actinobacteria Biosynthetic Diversity.</title>
        <authorList>
            <person name="Kalkreuter E."/>
            <person name="Kautsar S.A."/>
            <person name="Yang D."/>
            <person name="Bader C.D."/>
            <person name="Teijaro C.N."/>
            <person name="Fluegel L."/>
            <person name="Davis C.M."/>
            <person name="Simpson J.R."/>
            <person name="Lauterbach L."/>
            <person name="Steele A.D."/>
            <person name="Gui C."/>
            <person name="Meng S."/>
            <person name="Li G."/>
            <person name="Viehrig K."/>
            <person name="Ye F."/>
            <person name="Su P."/>
            <person name="Kiefer A.F."/>
            <person name="Nichols A."/>
            <person name="Cepeda A.J."/>
            <person name="Yan W."/>
            <person name="Fan B."/>
            <person name="Jiang Y."/>
            <person name="Adhikari A."/>
            <person name="Zheng C.-J."/>
            <person name="Schuster L."/>
            <person name="Cowan T.M."/>
            <person name="Smanski M.J."/>
            <person name="Chevrette M.G."/>
            <person name="De Carvalho L.P.S."/>
            <person name="Shen B."/>
        </authorList>
    </citation>
    <scope>NUCLEOTIDE SEQUENCE [LARGE SCALE GENOMIC DNA]</scope>
    <source>
        <strain evidence="3 4">NPDC000234</strain>
    </source>
</reference>
<accession>A0ABV1XBS5</accession>
<dbReference type="EMBL" id="JBEPEK010000595">
    <property type="protein sequence ID" value="MER7186451.1"/>
    <property type="molecule type" value="Genomic_DNA"/>
</dbReference>
<dbReference type="Gene3D" id="3.10.450.50">
    <property type="match status" value="1"/>
</dbReference>